<feature type="domain" description="A-kinase anchor protein 7-like phosphoesterase" evidence="1">
    <location>
        <begin position="1"/>
        <end position="114"/>
    </location>
</feature>
<dbReference type="EnsemblMetazoa" id="CJA02159.2">
    <property type="protein sequence ID" value="CJA02159.2"/>
    <property type="gene ID" value="WBGene00121363"/>
</dbReference>
<dbReference type="GO" id="GO:0005634">
    <property type="term" value="C:nucleus"/>
    <property type="evidence" value="ECO:0007669"/>
    <property type="project" value="TreeGrafter"/>
</dbReference>
<dbReference type="PANTHER" id="PTHR13360:SF1">
    <property type="entry name" value="ACTIVATING SIGNAL COINTEGRATOR 1 COMPLEX SUBUNIT 1"/>
    <property type="match status" value="1"/>
</dbReference>
<dbReference type="EnsemblMetazoa" id="CJA02159.1">
    <property type="protein sequence ID" value="CJA02159.1"/>
    <property type="gene ID" value="WBGene00121363"/>
</dbReference>
<name>A0A8R1HHY2_CAEJA</name>
<evidence type="ECO:0000313" key="2">
    <source>
        <dbReference type="EnsemblMetazoa" id="CJA02159.1"/>
    </source>
</evidence>
<reference evidence="3" key="1">
    <citation type="submission" date="2010-08" db="EMBL/GenBank/DDBJ databases">
        <authorList>
            <consortium name="Caenorhabditis japonica Sequencing Consortium"/>
            <person name="Wilson R.K."/>
        </authorList>
    </citation>
    <scope>NUCLEOTIDE SEQUENCE [LARGE SCALE GENOMIC DNA]</scope>
    <source>
        <strain evidence="3">DF5081</strain>
    </source>
</reference>
<dbReference type="InterPro" id="IPR009210">
    <property type="entry name" value="ASCC1"/>
</dbReference>
<dbReference type="Gene3D" id="3.90.1140.10">
    <property type="entry name" value="Cyclic phosphodiesterase"/>
    <property type="match status" value="1"/>
</dbReference>
<accession>A0A8R1HHY2</accession>
<evidence type="ECO:0000259" key="1">
    <source>
        <dbReference type="Pfam" id="PF10469"/>
    </source>
</evidence>
<dbReference type="GO" id="GO:0006355">
    <property type="term" value="P:regulation of DNA-templated transcription"/>
    <property type="evidence" value="ECO:0007669"/>
    <property type="project" value="TreeGrafter"/>
</dbReference>
<sequence>MMNDDPSQVSVIYAKVGGAKIQTVANHIAHRLPELGVAAENRGEAVKLHVTLMNARYVAQADGKSKNFTFDATKVLEDLREMYFGTVQIKLCLCPLNSSTSAEKFYEKLVSFTLKGIMSKA</sequence>
<proteinExistence type="predicted"/>
<dbReference type="AlphaFoldDB" id="A0A8R1HHY2"/>
<dbReference type="Pfam" id="PF10469">
    <property type="entry name" value="AKAP7_NLS"/>
    <property type="match status" value="1"/>
</dbReference>
<dbReference type="Proteomes" id="UP000005237">
    <property type="component" value="Unassembled WGS sequence"/>
</dbReference>
<dbReference type="PANTHER" id="PTHR13360">
    <property type="entry name" value="ACTIVATING SIGNAL COINTEGRATOR 1 COMPLEX SUBUNIT 1"/>
    <property type="match status" value="1"/>
</dbReference>
<dbReference type="GO" id="GO:0006307">
    <property type="term" value="P:DNA alkylation repair"/>
    <property type="evidence" value="ECO:0007669"/>
    <property type="project" value="InterPro"/>
</dbReference>
<organism evidence="2 3">
    <name type="scientific">Caenorhabditis japonica</name>
    <dbReference type="NCBI Taxonomy" id="281687"/>
    <lineage>
        <taxon>Eukaryota</taxon>
        <taxon>Metazoa</taxon>
        <taxon>Ecdysozoa</taxon>
        <taxon>Nematoda</taxon>
        <taxon>Chromadorea</taxon>
        <taxon>Rhabditida</taxon>
        <taxon>Rhabditina</taxon>
        <taxon>Rhabditomorpha</taxon>
        <taxon>Rhabditoidea</taxon>
        <taxon>Rhabditidae</taxon>
        <taxon>Peloderinae</taxon>
        <taxon>Caenorhabditis</taxon>
    </lineage>
</organism>
<reference evidence="2" key="2">
    <citation type="submission" date="2022-06" db="UniProtKB">
        <authorList>
            <consortium name="EnsemblMetazoa"/>
        </authorList>
    </citation>
    <scope>IDENTIFICATION</scope>
    <source>
        <strain evidence="2">DF5081</strain>
    </source>
</reference>
<protein>
    <submittedName>
        <fullName evidence="2">AKAP7_NLS domain-containing protein</fullName>
    </submittedName>
</protein>
<keyword evidence="3" id="KW-1185">Reference proteome</keyword>
<evidence type="ECO:0000313" key="3">
    <source>
        <dbReference type="Proteomes" id="UP000005237"/>
    </source>
</evidence>
<dbReference type="InterPro" id="IPR019510">
    <property type="entry name" value="AKAP7-like_phosphoesterase"/>
</dbReference>